<accession>A0A7S1TFX7</accession>
<feature type="region of interest" description="Disordered" evidence="1">
    <location>
        <begin position="143"/>
        <end position="183"/>
    </location>
</feature>
<protein>
    <submittedName>
        <fullName evidence="2">Uncharacterized protein</fullName>
    </submittedName>
</protein>
<organism evidence="2">
    <name type="scientific">Compsopogon caeruleus</name>
    <dbReference type="NCBI Taxonomy" id="31354"/>
    <lineage>
        <taxon>Eukaryota</taxon>
        <taxon>Rhodophyta</taxon>
        <taxon>Compsopogonophyceae</taxon>
        <taxon>Compsopogonales</taxon>
        <taxon>Compsopogonaceae</taxon>
        <taxon>Compsopogon</taxon>
    </lineage>
</organism>
<evidence type="ECO:0000313" key="2">
    <source>
        <dbReference type="EMBL" id="CAD9233333.1"/>
    </source>
</evidence>
<gene>
    <name evidence="2" type="ORF">CCAE0312_LOCUS5419</name>
</gene>
<name>A0A7S1TFX7_9RHOD</name>
<reference evidence="2" key="1">
    <citation type="submission" date="2021-01" db="EMBL/GenBank/DDBJ databases">
        <authorList>
            <person name="Corre E."/>
            <person name="Pelletier E."/>
            <person name="Niang G."/>
            <person name="Scheremetjew M."/>
            <person name="Finn R."/>
            <person name="Kale V."/>
            <person name="Holt S."/>
            <person name="Cochrane G."/>
            <person name="Meng A."/>
            <person name="Brown T."/>
            <person name="Cohen L."/>
        </authorList>
    </citation>
    <scope>NUCLEOTIDE SEQUENCE</scope>
    <source>
        <strain evidence="2">SAG 36.94</strain>
    </source>
</reference>
<proteinExistence type="predicted"/>
<feature type="compositionally biased region" description="Low complexity" evidence="1">
    <location>
        <begin position="48"/>
        <end position="68"/>
    </location>
</feature>
<dbReference type="EMBL" id="HBGH01009717">
    <property type="protein sequence ID" value="CAD9233333.1"/>
    <property type="molecule type" value="Transcribed_RNA"/>
</dbReference>
<evidence type="ECO:0000256" key="1">
    <source>
        <dbReference type="SAM" id="MobiDB-lite"/>
    </source>
</evidence>
<feature type="region of interest" description="Disordered" evidence="1">
    <location>
        <begin position="39"/>
        <end position="86"/>
    </location>
</feature>
<sequence length="310" mass="33203">MRELSCFSSTGLWWVAAPRLDNVGLCGRRRLGVCSWSMAGQGGDGKRSSPSRNKGGSSSASKSKSGSSPRRKQRSETTDPFRLPVDLKGNPVWSLRKVDVARDLPYFVEHVMVGGSEDLTRSIMEAGEMACCVAEAQILDKFASSSTPPNPTARPPKPEGQSDASSSAEPKGTEEGQSAGSSSSAKIVGCTLCNVESFFARPPAGGEDKQDQNPPPATLVKTGELMKVHVDPRLAALAEDVQKKLILATLKRMKTHGVATVSRTLPSGSPEIDLFLSMGFKLKSPNSKSERKELFVDLNTINPDPSKKID</sequence>
<dbReference type="AlphaFoldDB" id="A0A7S1TFX7"/>